<comment type="cofactor">
    <cofactor evidence="1">
        <name>Ca(2+)</name>
        <dbReference type="ChEBI" id="CHEBI:29108"/>
    </cofactor>
</comment>
<evidence type="ECO:0000256" key="8">
    <source>
        <dbReference type="ARBA" id="ARBA00023239"/>
    </source>
</evidence>
<evidence type="ECO:0000256" key="3">
    <source>
        <dbReference type="ARBA" id="ARBA00001936"/>
    </source>
</evidence>
<dbReference type="GO" id="GO:0003941">
    <property type="term" value="F:L-serine ammonia-lyase activity"/>
    <property type="evidence" value="ECO:0007669"/>
    <property type="project" value="TreeGrafter"/>
</dbReference>
<name>A0A562VDW5_9ACTN</name>
<dbReference type="PANTHER" id="PTHR43050:SF1">
    <property type="entry name" value="SERINE RACEMASE"/>
    <property type="match status" value="1"/>
</dbReference>
<comment type="cofactor">
    <cofactor evidence="2">
        <name>pyridoxal 5'-phosphate</name>
        <dbReference type="ChEBI" id="CHEBI:597326"/>
    </cofactor>
</comment>
<evidence type="ECO:0000256" key="4">
    <source>
        <dbReference type="ARBA" id="ARBA00001946"/>
    </source>
</evidence>
<comment type="cofactor">
    <cofactor evidence="3">
        <name>Mn(2+)</name>
        <dbReference type="ChEBI" id="CHEBI:29035"/>
    </cofactor>
</comment>
<comment type="cofactor">
    <cofactor evidence="4">
        <name>Mg(2+)</name>
        <dbReference type="ChEBI" id="CHEBI:18420"/>
    </cofactor>
</comment>
<organism evidence="10 11">
    <name type="scientific">Stackebrandtia albiflava</name>
    <dbReference type="NCBI Taxonomy" id="406432"/>
    <lineage>
        <taxon>Bacteria</taxon>
        <taxon>Bacillati</taxon>
        <taxon>Actinomycetota</taxon>
        <taxon>Actinomycetes</taxon>
        <taxon>Glycomycetales</taxon>
        <taxon>Glycomycetaceae</taxon>
        <taxon>Stackebrandtia</taxon>
    </lineage>
</organism>
<keyword evidence="11" id="KW-1185">Reference proteome</keyword>
<dbReference type="GO" id="GO:0018114">
    <property type="term" value="F:threonine racemase activity"/>
    <property type="evidence" value="ECO:0007669"/>
    <property type="project" value="TreeGrafter"/>
</dbReference>
<evidence type="ECO:0000313" key="10">
    <source>
        <dbReference type="EMBL" id="TWJ16007.1"/>
    </source>
</evidence>
<dbReference type="AlphaFoldDB" id="A0A562VDW5"/>
<evidence type="ECO:0000256" key="7">
    <source>
        <dbReference type="ARBA" id="ARBA00022898"/>
    </source>
</evidence>
<evidence type="ECO:0000256" key="1">
    <source>
        <dbReference type="ARBA" id="ARBA00001913"/>
    </source>
</evidence>
<feature type="domain" description="Tryptophan synthase beta chain-like PALP" evidence="9">
    <location>
        <begin position="32"/>
        <end position="305"/>
    </location>
</feature>
<evidence type="ECO:0000256" key="2">
    <source>
        <dbReference type="ARBA" id="ARBA00001933"/>
    </source>
</evidence>
<dbReference type="GO" id="GO:0005524">
    <property type="term" value="F:ATP binding"/>
    <property type="evidence" value="ECO:0007669"/>
    <property type="project" value="TreeGrafter"/>
</dbReference>
<dbReference type="GO" id="GO:0070179">
    <property type="term" value="P:D-serine biosynthetic process"/>
    <property type="evidence" value="ECO:0007669"/>
    <property type="project" value="TreeGrafter"/>
</dbReference>
<evidence type="ECO:0000256" key="6">
    <source>
        <dbReference type="ARBA" id="ARBA00022842"/>
    </source>
</evidence>
<sequence>MGRALGDNDRMRLVTLADIERAASAVAEVAVRTPLLPADWAGRLRLKPENLQPVGAFKIRGAAAAIAALPESAPGVVTHSSGNHGRALGHVAASRGLRCVVVVPDSAPKVKTDAMRATGAELVIVPGSQRESTAERLRHSEGLLLVPPYDHPDVIAGQGTVGLEILSEAEAPDTVLVPVGGGGLASGVGAAVKALSPRTRVIGVEPELAADAADSLRQGHRVVWSTEATYRTIADGARTTLSELTFAHLDAFVDEIVTVTEAEIRAAVGLLARRSRLVSEPTGALTTAAHLKYGDSWGDTVAVVSGGNVEPTLLAELLMAAT</sequence>
<evidence type="ECO:0000259" key="9">
    <source>
        <dbReference type="Pfam" id="PF00291"/>
    </source>
</evidence>
<dbReference type="InterPro" id="IPR036052">
    <property type="entry name" value="TrpB-like_PALP_sf"/>
</dbReference>
<evidence type="ECO:0000256" key="5">
    <source>
        <dbReference type="ARBA" id="ARBA00010869"/>
    </source>
</evidence>
<keyword evidence="7" id="KW-0663">Pyridoxal phosphate</keyword>
<dbReference type="PROSITE" id="PS00165">
    <property type="entry name" value="DEHYDRATASE_SER_THR"/>
    <property type="match status" value="1"/>
</dbReference>
<reference evidence="10 11" key="1">
    <citation type="journal article" date="2013" name="Stand. Genomic Sci.">
        <title>Genomic Encyclopedia of Type Strains, Phase I: The one thousand microbial genomes (KMG-I) project.</title>
        <authorList>
            <person name="Kyrpides N.C."/>
            <person name="Woyke T."/>
            <person name="Eisen J.A."/>
            <person name="Garrity G."/>
            <person name="Lilburn T.G."/>
            <person name="Beck B.J."/>
            <person name="Whitman W.B."/>
            <person name="Hugenholtz P."/>
            <person name="Klenk H.P."/>
        </authorList>
    </citation>
    <scope>NUCLEOTIDE SEQUENCE [LARGE SCALE GENOMIC DNA]</scope>
    <source>
        <strain evidence="10 11">DSM 45044</strain>
    </source>
</reference>
<dbReference type="GO" id="GO:0030170">
    <property type="term" value="F:pyridoxal phosphate binding"/>
    <property type="evidence" value="ECO:0007669"/>
    <property type="project" value="InterPro"/>
</dbReference>
<proteinExistence type="inferred from homology"/>
<dbReference type="FunFam" id="3.40.50.1100:FF:000007">
    <property type="entry name" value="L-threonine dehydratase catabolic TdcB"/>
    <property type="match status" value="1"/>
</dbReference>
<dbReference type="GO" id="GO:0030378">
    <property type="term" value="F:serine racemase activity"/>
    <property type="evidence" value="ECO:0007669"/>
    <property type="project" value="TreeGrafter"/>
</dbReference>
<keyword evidence="6" id="KW-0460">Magnesium</keyword>
<dbReference type="EMBL" id="VLLL01000005">
    <property type="protein sequence ID" value="TWJ16007.1"/>
    <property type="molecule type" value="Genomic_DNA"/>
</dbReference>
<protein>
    <submittedName>
        <fullName evidence="10">Threonine dehydratase</fullName>
    </submittedName>
</protein>
<dbReference type="SUPFAM" id="SSF53686">
    <property type="entry name" value="Tryptophan synthase beta subunit-like PLP-dependent enzymes"/>
    <property type="match status" value="1"/>
</dbReference>
<keyword evidence="8" id="KW-0456">Lyase</keyword>
<dbReference type="InterPro" id="IPR001926">
    <property type="entry name" value="TrpB-like_PALP"/>
</dbReference>
<dbReference type="Pfam" id="PF00291">
    <property type="entry name" value="PALP"/>
    <property type="match status" value="1"/>
</dbReference>
<evidence type="ECO:0000313" key="11">
    <source>
        <dbReference type="Proteomes" id="UP000321617"/>
    </source>
</evidence>
<gene>
    <name evidence="10" type="ORF">LX16_1727</name>
</gene>
<dbReference type="InterPro" id="IPR000634">
    <property type="entry name" value="Ser/Thr_deHydtase_PyrdxlP-BS"/>
</dbReference>
<dbReference type="Gene3D" id="3.40.50.1100">
    <property type="match status" value="2"/>
</dbReference>
<comment type="caution">
    <text evidence="10">The sequence shown here is derived from an EMBL/GenBank/DDBJ whole genome shotgun (WGS) entry which is preliminary data.</text>
</comment>
<dbReference type="GO" id="GO:0000287">
    <property type="term" value="F:magnesium ion binding"/>
    <property type="evidence" value="ECO:0007669"/>
    <property type="project" value="TreeGrafter"/>
</dbReference>
<dbReference type="PANTHER" id="PTHR43050">
    <property type="entry name" value="SERINE / THREONINE RACEMASE FAMILY MEMBER"/>
    <property type="match status" value="1"/>
</dbReference>
<comment type="similarity">
    <text evidence="5">Belongs to the serine/threonine dehydratase family.</text>
</comment>
<dbReference type="Proteomes" id="UP000321617">
    <property type="component" value="Unassembled WGS sequence"/>
</dbReference>
<accession>A0A562VDW5</accession>